<organism evidence="8 9">
    <name type="scientific">Litoreibacter roseus</name>
    <dbReference type="NCBI Taxonomy" id="2601869"/>
    <lineage>
        <taxon>Bacteria</taxon>
        <taxon>Pseudomonadati</taxon>
        <taxon>Pseudomonadota</taxon>
        <taxon>Alphaproteobacteria</taxon>
        <taxon>Rhodobacterales</taxon>
        <taxon>Roseobacteraceae</taxon>
        <taxon>Litoreibacter</taxon>
    </lineage>
</organism>
<dbReference type="UniPathway" id="UPA00275">
    <property type="reaction ID" value="UER00399"/>
</dbReference>
<dbReference type="PANTHER" id="PTHR21327:SF18">
    <property type="entry name" value="3,4-DIHYDROXY-2-BUTANONE 4-PHOSPHATE SYNTHASE"/>
    <property type="match status" value="1"/>
</dbReference>
<name>A0A6N6JL60_9RHOB</name>
<dbReference type="Proteomes" id="UP000436822">
    <property type="component" value="Unassembled WGS sequence"/>
</dbReference>
<dbReference type="GO" id="GO:0005829">
    <property type="term" value="C:cytosol"/>
    <property type="evidence" value="ECO:0007669"/>
    <property type="project" value="TreeGrafter"/>
</dbReference>
<evidence type="ECO:0000256" key="1">
    <source>
        <dbReference type="ARBA" id="ARBA00002284"/>
    </source>
</evidence>
<dbReference type="SUPFAM" id="SSF55821">
    <property type="entry name" value="YrdC/RibB"/>
    <property type="match status" value="1"/>
</dbReference>
<dbReference type="InterPro" id="IPR000422">
    <property type="entry name" value="DHBP_synthase_RibB"/>
</dbReference>
<evidence type="ECO:0000256" key="5">
    <source>
        <dbReference type="ARBA" id="ARBA00022619"/>
    </source>
</evidence>
<dbReference type="AlphaFoldDB" id="A0A6N6JL60"/>
<gene>
    <name evidence="8" type="ORF">KIN_41350</name>
</gene>
<dbReference type="GO" id="GO:0046872">
    <property type="term" value="F:metal ion binding"/>
    <property type="evidence" value="ECO:0007669"/>
    <property type="project" value="UniProtKB-KW"/>
</dbReference>
<dbReference type="Pfam" id="PF00926">
    <property type="entry name" value="DHBP_synthase"/>
    <property type="match status" value="1"/>
</dbReference>
<comment type="catalytic activity">
    <reaction evidence="7">
        <text>D-ribulose 5-phosphate = (2S)-2-hydroxy-3-oxobutyl phosphate + formate + H(+)</text>
        <dbReference type="Rhea" id="RHEA:18457"/>
        <dbReference type="ChEBI" id="CHEBI:15378"/>
        <dbReference type="ChEBI" id="CHEBI:15740"/>
        <dbReference type="ChEBI" id="CHEBI:58121"/>
        <dbReference type="ChEBI" id="CHEBI:58830"/>
        <dbReference type="EC" id="4.1.99.12"/>
    </reaction>
</comment>
<dbReference type="OrthoDB" id="9793111at2"/>
<keyword evidence="6 7" id="KW-0479">Metal-binding</keyword>
<dbReference type="GO" id="GO:0008686">
    <property type="term" value="F:3,4-dihydroxy-2-butanone-4-phosphate synthase activity"/>
    <property type="evidence" value="ECO:0007669"/>
    <property type="project" value="UniProtKB-EC"/>
</dbReference>
<comment type="caution">
    <text evidence="8">The sequence shown here is derived from an EMBL/GenBank/DDBJ whole genome shotgun (WGS) entry which is preliminary data.</text>
</comment>
<evidence type="ECO:0000256" key="3">
    <source>
        <dbReference type="ARBA" id="ARBA00012153"/>
    </source>
</evidence>
<evidence type="ECO:0000256" key="6">
    <source>
        <dbReference type="ARBA" id="ARBA00022723"/>
    </source>
</evidence>
<dbReference type="GO" id="GO:0009231">
    <property type="term" value="P:riboflavin biosynthetic process"/>
    <property type="evidence" value="ECO:0007669"/>
    <property type="project" value="UniProtKB-UniPathway"/>
</dbReference>
<protein>
    <recommendedName>
        <fullName evidence="4 7">3,4-dihydroxy-2-butanone 4-phosphate synthase</fullName>
        <shortName evidence="7">DHBP synthase</shortName>
        <ecNumber evidence="3 7">4.1.99.12</ecNumber>
    </recommendedName>
</protein>
<dbReference type="InterPro" id="IPR017945">
    <property type="entry name" value="DHBP_synth_RibB-like_a/b_dom"/>
</dbReference>
<sequence length="218" mass="22797">MFFGGSFDVVSRVEPVRQLASTEEIIAECSAGQMFILVDNPDRENEGDLVIAGAYATQSAIAFMARLGRGLICVAVPGAVADRFELAFQDSSNVGEGYTAFTTSIDARYGITTGISAQDRAAAIDILNDPEKSAADIVTPGHIFPLVAKSGGVLERPGHTEASVDLAKAAGAGETAVICEILGDDGEPLRLPALIDFAGKHGMKIGTIADLIAWREAQ</sequence>
<evidence type="ECO:0000256" key="7">
    <source>
        <dbReference type="RuleBase" id="RU003843"/>
    </source>
</evidence>
<dbReference type="GO" id="GO:0003935">
    <property type="term" value="F:GTP cyclohydrolase II activity"/>
    <property type="evidence" value="ECO:0007669"/>
    <property type="project" value="TreeGrafter"/>
</dbReference>
<keyword evidence="7" id="KW-0464">Manganese</keyword>
<dbReference type="NCBIfam" id="TIGR00506">
    <property type="entry name" value="ribB"/>
    <property type="match status" value="1"/>
</dbReference>
<comment type="pathway">
    <text evidence="2 7">Cofactor biosynthesis; riboflavin biosynthesis; 2-hydroxy-3-oxobutyl phosphate from D-ribulose 5-phosphate: step 1/1.</text>
</comment>
<comment type="similarity">
    <text evidence="7">Belongs to the DHBP synthase family.</text>
</comment>
<dbReference type="PANTHER" id="PTHR21327">
    <property type="entry name" value="GTP CYCLOHYDROLASE II-RELATED"/>
    <property type="match status" value="1"/>
</dbReference>
<evidence type="ECO:0000256" key="2">
    <source>
        <dbReference type="ARBA" id="ARBA00004904"/>
    </source>
</evidence>
<evidence type="ECO:0000313" key="8">
    <source>
        <dbReference type="EMBL" id="GFE67061.1"/>
    </source>
</evidence>
<dbReference type="EMBL" id="BLJE01000007">
    <property type="protein sequence ID" value="GFE67061.1"/>
    <property type="molecule type" value="Genomic_DNA"/>
</dbReference>
<comment type="function">
    <text evidence="1 7">Catalyzes the conversion of D-ribulose 5-phosphate to formate and 3,4-dihydroxy-2-butanone 4-phosphate.</text>
</comment>
<evidence type="ECO:0000313" key="9">
    <source>
        <dbReference type="Proteomes" id="UP000436822"/>
    </source>
</evidence>
<accession>A0A6N6JL60</accession>
<dbReference type="EC" id="4.1.99.12" evidence="3 7"/>
<reference evidence="8 9" key="1">
    <citation type="submission" date="2019-12" db="EMBL/GenBank/DDBJ databases">
        <title>Litoreibacter badius sp. nov., a novel bacteriochlorophyll a-containing bacterium in the genus Litoreibacter.</title>
        <authorList>
            <person name="Kanamuro M."/>
            <person name="Takabe Y."/>
            <person name="Mori K."/>
            <person name="Takaichi S."/>
            <person name="Hanada S."/>
        </authorList>
    </citation>
    <scope>NUCLEOTIDE SEQUENCE [LARGE SCALE GENOMIC DNA]</scope>
    <source>
        <strain evidence="8 9">K6</strain>
    </source>
</reference>
<evidence type="ECO:0000256" key="4">
    <source>
        <dbReference type="ARBA" id="ARBA00018836"/>
    </source>
</evidence>
<keyword evidence="7" id="KW-0460">Magnesium</keyword>
<keyword evidence="5 7" id="KW-0686">Riboflavin biosynthesis</keyword>
<proteinExistence type="inferred from homology"/>
<dbReference type="Gene3D" id="3.90.870.10">
    <property type="entry name" value="DHBP synthase"/>
    <property type="match status" value="1"/>
</dbReference>
<comment type="subunit">
    <text evidence="7">Homodimer.</text>
</comment>
<keyword evidence="7" id="KW-0456">Lyase</keyword>
<dbReference type="RefSeq" id="WP_159810686.1">
    <property type="nucleotide sequence ID" value="NZ_BLJE01000007.1"/>
</dbReference>
<keyword evidence="9" id="KW-1185">Reference proteome</keyword>
<comment type="cofactor">
    <cofactor evidence="7">
        <name>Mg(2+)</name>
        <dbReference type="ChEBI" id="CHEBI:18420"/>
    </cofactor>
    <cofactor evidence="7">
        <name>Mn(2+)</name>
        <dbReference type="ChEBI" id="CHEBI:29035"/>
    </cofactor>
    <text evidence="7">Binds 2 divalent metal cations per subunit. Magnesium or manganese.</text>
</comment>